<evidence type="ECO:0000259" key="2">
    <source>
        <dbReference type="Pfam" id="PF08445"/>
    </source>
</evidence>
<accession>A0AAN4Z6K5</accession>
<dbReference type="GO" id="GO:0047961">
    <property type="term" value="F:glycine N-acyltransferase activity"/>
    <property type="evidence" value="ECO:0007669"/>
    <property type="project" value="InterPro"/>
</dbReference>
<name>A0AAN4Z6K5_9BILA</name>
<evidence type="ECO:0000313" key="3">
    <source>
        <dbReference type="EMBL" id="GMR35071.1"/>
    </source>
</evidence>
<dbReference type="Gene3D" id="3.40.630.30">
    <property type="match status" value="1"/>
</dbReference>
<keyword evidence="4" id="KW-1185">Reference proteome</keyword>
<dbReference type="SUPFAM" id="SSF55729">
    <property type="entry name" value="Acyl-CoA N-acyltransferases (Nat)"/>
    <property type="match status" value="1"/>
</dbReference>
<dbReference type="EC" id="2.3.1.-" evidence="1"/>
<keyword evidence="1" id="KW-0012">Acyltransferase</keyword>
<organism evidence="3 4">
    <name type="scientific">Pristionchus mayeri</name>
    <dbReference type="NCBI Taxonomy" id="1317129"/>
    <lineage>
        <taxon>Eukaryota</taxon>
        <taxon>Metazoa</taxon>
        <taxon>Ecdysozoa</taxon>
        <taxon>Nematoda</taxon>
        <taxon>Chromadorea</taxon>
        <taxon>Rhabditida</taxon>
        <taxon>Rhabditina</taxon>
        <taxon>Diplogasteromorpha</taxon>
        <taxon>Diplogasteroidea</taxon>
        <taxon>Neodiplogasteridae</taxon>
        <taxon>Pristionchus</taxon>
    </lineage>
</organism>
<dbReference type="GO" id="GO:0005739">
    <property type="term" value="C:mitochondrion"/>
    <property type="evidence" value="ECO:0007669"/>
    <property type="project" value="InterPro"/>
</dbReference>
<evidence type="ECO:0000256" key="1">
    <source>
        <dbReference type="RuleBase" id="RU368002"/>
    </source>
</evidence>
<dbReference type="Proteomes" id="UP001328107">
    <property type="component" value="Unassembled WGS sequence"/>
</dbReference>
<comment type="caution">
    <text evidence="3">The sequence shown here is derived from an EMBL/GenBank/DDBJ whole genome shotgun (WGS) entry which is preliminary data.</text>
</comment>
<reference evidence="4" key="1">
    <citation type="submission" date="2022-10" db="EMBL/GenBank/DDBJ databases">
        <title>Genome assembly of Pristionchus species.</title>
        <authorList>
            <person name="Yoshida K."/>
            <person name="Sommer R.J."/>
        </authorList>
    </citation>
    <scope>NUCLEOTIDE SEQUENCE [LARGE SCALE GENOMIC DNA]</scope>
    <source>
        <strain evidence="4">RS5460</strain>
    </source>
</reference>
<proteinExistence type="inferred from homology"/>
<keyword evidence="1" id="KW-0808">Transferase</keyword>
<protein>
    <recommendedName>
        <fullName evidence="1">Glycine N-acyltransferase-like protein</fullName>
        <ecNumber evidence="1">2.3.1.-</ecNumber>
    </recommendedName>
</protein>
<sequence length="121" mass="13792">MKFDVPEGFRTDTIDVSREYEQIFSVWPLGYISHPEIMRLRLDSLPSVCIRTEDGELATWEMAHSFSQLCHLFTLDEYRGKGLGTVAENLCGQIIARRRPGHDEQPVVVNVEVAEKREGLG</sequence>
<evidence type="ECO:0000313" key="4">
    <source>
        <dbReference type="Proteomes" id="UP001328107"/>
    </source>
</evidence>
<dbReference type="InterPro" id="IPR013653">
    <property type="entry name" value="GCN5-like_dom"/>
</dbReference>
<dbReference type="AlphaFoldDB" id="A0AAN4Z6K5"/>
<dbReference type="Pfam" id="PF08445">
    <property type="entry name" value="FR47"/>
    <property type="match status" value="1"/>
</dbReference>
<dbReference type="PANTHER" id="PTHR15298">
    <property type="entry name" value="L-COA N-ACYLTRANSFERASE-RELATED"/>
    <property type="match status" value="1"/>
</dbReference>
<dbReference type="PANTHER" id="PTHR15298:SF1">
    <property type="entry name" value="GLYCINE N-ACYLTRANSFERASE-LIKE PROTEIN"/>
    <property type="match status" value="1"/>
</dbReference>
<dbReference type="EMBL" id="BTRK01000002">
    <property type="protein sequence ID" value="GMR35071.1"/>
    <property type="molecule type" value="Genomic_DNA"/>
</dbReference>
<dbReference type="InterPro" id="IPR016181">
    <property type="entry name" value="Acyl_CoA_acyltransferase"/>
</dbReference>
<comment type="similarity">
    <text evidence="1">Belongs to the glycine N-acyltransferase family.</text>
</comment>
<gene>
    <name evidence="3" type="ORF">PMAYCL1PPCAC_05266</name>
</gene>
<dbReference type="InterPro" id="IPR010313">
    <property type="entry name" value="Glycine_N-acyltransferase"/>
</dbReference>
<feature type="domain" description="GCN5-related N-acetyltransferase Rv2170-like" evidence="2">
    <location>
        <begin position="51"/>
        <end position="97"/>
    </location>
</feature>